<feature type="region of interest" description="Disordered" evidence="1">
    <location>
        <begin position="377"/>
        <end position="397"/>
    </location>
</feature>
<dbReference type="PANTHER" id="PTHR43630">
    <property type="entry name" value="POLY-BETA-1,6-N-ACETYL-D-GLUCOSAMINE SYNTHASE"/>
    <property type="match status" value="1"/>
</dbReference>
<dbReference type="PANTHER" id="PTHR43630:SF2">
    <property type="entry name" value="GLYCOSYLTRANSFERASE"/>
    <property type="match status" value="1"/>
</dbReference>
<feature type="compositionally biased region" description="Low complexity" evidence="1">
    <location>
        <begin position="378"/>
        <end position="397"/>
    </location>
</feature>
<accession>A0A9X4QSL1</accession>
<dbReference type="Gene3D" id="1.25.40.10">
    <property type="entry name" value="Tetratricopeptide repeat domain"/>
    <property type="match status" value="1"/>
</dbReference>
<dbReference type="SUPFAM" id="SSF48452">
    <property type="entry name" value="TPR-like"/>
    <property type="match status" value="1"/>
</dbReference>
<dbReference type="InterPro" id="IPR001173">
    <property type="entry name" value="Glyco_trans_2-like"/>
</dbReference>
<organism evidence="3 4">
    <name type="scientific">Cohnella rhizosphaerae</name>
    <dbReference type="NCBI Taxonomy" id="1457232"/>
    <lineage>
        <taxon>Bacteria</taxon>
        <taxon>Bacillati</taxon>
        <taxon>Bacillota</taxon>
        <taxon>Bacilli</taxon>
        <taxon>Bacillales</taxon>
        <taxon>Paenibacillaceae</taxon>
        <taxon>Cohnella</taxon>
    </lineage>
</organism>
<dbReference type="RefSeq" id="WP_277529410.1">
    <property type="nucleotide sequence ID" value="NZ_JAPDIA010000002.1"/>
</dbReference>
<evidence type="ECO:0000259" key="2">
    <source>
        <dbReference type="Pfam" id="PF00535"/>
    </source>
</evidence>
<dbReference type="SUPFAM" id="SSF53448">
    <property type="entry name" value="Nucleotide-diphospho-sugar transferases"/>
    <property type="match status" value="1"/>
</dbReference>
<sequence>MSNRTEPITISLCMIVKNEELTLARCLDSVRDLVDEINIVDTGSTDRTKEIAAQYTDRIFDFEWIYDFSAARNYSFSHATKEYILWLDADDYFIEEDRQKLRKLKEELDPSVDMVAMDYNLTYDPNGRPIDRIRRERLVRRELDYRWHDPIHEYLEFKGVLTHSDVAVSHGRVHQNKTRNLDIYERRLASGETFGPRDHQNFASELLDNGRAADAATHFMRYLELVEPNFAANDDTSLREENILVCTRLSYCHQLLGDPAKELEWLLAAMRYDAPQADICCRIGLWHQDREMFRTAVRWFELAAKLERPDDLWGHVNLAAYTWLPHQHLTLLYAQLGDLDKSYAHNEIVLTYLPEDANLLHNRQRLEALLAERDSARDNAAGADSADASAYSSKPQT</sequence>
<dbReference type="InterPro" id="IPR029044">
    <property type="entry name" value="Nucleotide-diphossugar_trans"/>
</dbReference>
<dbReference type="Gene3D" id="3.90.550.10">
    <property type="entry name" value="Spore Coat Polysaccharide Biosynthesis Protein SpsA, Chain A"/>
    <property type="match status" value="1"/>
</dbReference>
<dbReference type="InterPro" id="IPR011990">
    <property type="entry name" value="TPR-like_helical_dom_sf"/>
</dbReference>
<dbReference type="CDD" id="cd02511">
    <property type="entry name" value="Beta4Glucosyltransferase"/>
    <property type="match status" value="1"/>
</dbReference>
<dbReference type="Pfam" id="PF00535">
    <property type="entry name" value="Glycos_transf_2"/>
    <property type="match status" value="1"/>
</dbReference>
<proteinExistence type="predicted"/>
<dbReference type="Proteomes" id="UP001153404">
    <property type="component" value="Unassembled WGS sequence"/>
</dbReference>
<evidence type="ECO:0000313" key="4">
    <source>
        <dbReference type="Proteomes" id="UP001153404"/>
    </source>
</evidence>
<reference evidence="3" key="1">
    <citation type="submission" date="2022-10" db="EMBL/GenBank/DDBJ databases">
        <title>Comparative genomic analysis of Cohnella hashimotonis sp. nov., isolated from the International Space Station.</title>
        <authorList>
            <person name="Simpson A."/>
            <person name="Venkateswaran K."/>
        </authorList>
    </citation>
    <scope>NUCLEOTIDE SEQUENCE</scope>
    <source>
        <strain evidence="3">DSM 28161</strain>
    </source>
</reference>
<gene>
    <name evidence="3" type="ORF">OMP40_04180</name>
</gene>
<evidence type="ECO:0000313" key="3">
    <source>
        <dbReference type="EMBL" id="MDG0808677.1"/>
    </source>
</evidence>
<dbReference type="AlphaFoldDB" id="A0A9X4QSL1"/>
<dbReference type="EMBL" id="JAPDIA010000002">
    <property type="protein sequence ID" value="MDG0808677.1"/>
    <property type="molecule type" value="Genomic_DNA"/>
</dbReference>
<evidence type="ECO:0000256" key="1">
    <source>
        <dbReference type="SAM" id="MobiDB-lite"/>
    </source>
</evidence>
<name>A0A9X4QSL1_9BACL</name>
<protein>
    <submittedName>
        <fullName evidence="3">Glycosyltransferase family 2 protein</fullName>
    </submittedName>
</protein>
<keyword evidence="4" id="KW-1185">Reference proteome</keyword>
<comment type="caution">
    <text evidence="3">The sequence shown here is derived from an EMBL/GenBank/DDBJ whole genome shotgun (WGS) entry which is preliminary data.</text>
</comment>
<feature type="domain" description="Glycosyltransferase 2-like" evidence="2">
    <location>
        <begin position="11"/>
        <end position="142"/>
    </location>
</feature>